<dbReference type="SUPFAM" id="SSF52833">
    <property type="entry name" value="Thioredoxin-like"/>
    <property type="match status" value="1"/>
</dbReference>
<sequence length="135" mass="15056">MALFGLGSEAPPESIPLTPIKTEEDLDAALQTAEEEGHALLIDWMATWCRKCIYLLPKMEKLSAEFHDVRFYMVNVNEVPGALVKRGGIQKMPTIQLWKNKERVGEVIGGHKAWMVMDEIRDMIKTDGVQGAGSS</sequence>
<dbReference type="OMA" id="VVWMATW"/>
<dbReference type="STRING" id="105231.A0A1Y1ICI7"/>
<evidence type="ECO:0000313" key="5">
    <source>
        <dbReference type="Proteomes" id="UP000054558"/>
    </source>
</evidence>
<dbReference type="FunFam" id="3.40.30.10:FF:000245">
    <property type="entry name" value="Thioredoxin"/>
    <property type="match status" value="1"/>
</dbReference>
<dbReference type="PROSITE" id="PS51352">
    <property type="entry name" value="THIOREDOXIN_2"/>
    <property type="match status" value="1"/>
</dbReference>
<dbReference type="Pfam" id="PF00085">
    <property type="entry name" value="Thioredoxin"/>
    <property type="match status" value="1"/>
</dbReference>
<dbReference type="OrthoDB" id="2121326at2759"/>
<dbReference type="PANTHER" id="PTHR47192">
    <property type="entry name" value="THIOREDOXIN-LIKE 3-2, CHLOROPLASTIC"/>
    <property type="match status" value="1"/>
</dbReference>
<keyword evidence="1" id="KW-1015">Disulfide bond</keyword>
<dbReference type="CDD" id="cd02947">
    <property type="entry name" value="TRX_family"/>
    <property type="match status" value="1"/>
</dbReference>
<gene>
    <name evidence="4" type="ORF">KFL_004460040</name>
</gene>
<dbReference type="Proteomes" id="UP000054558">
    <property type="component" value="Unassembled WGS sequence"/>
</dbReference>
<evidence type="ECO:0000256" key="2">
    <source>
        <dbReference type="ARBA" id="ARBA00023284"/>
    </source>
</evidence>
<dbReference type="SMR" id="A0A1Y1ICI7"/>
<dbReference type="InterPro" id="IPR036249">
    <property type="entry name" value="Thioredoxin-like_sf"/>
</dbReference>
<keyword evidence="2" id="KW-0676">Redox-active center</keyword>
<dbReference type="GO" id="GO:0009570">
    <property type="term" value="C:chloroplast stroma"/>
    <property type="evidence" value="ECO:0007669"/>
    <property type="project" value="InterPro"/>
</dbReference>
<evidence type="ECO:0000313" key="4">
    <source>
        <dbReference type="EMBL" id="GAQ88630.1"/>
    </source>
</evidence>
<keyword evidence="5" id="KW-1185">Reference proteome</keyword>
<evidence type="ECO:0000256" key="1">
    <source>
        <dbReference type="ARBA" id="ARBA00023157"/>
    </source>
</evidence>
<evidence type="ECO:0000259" key="3">
    <source>
        <dbReference type="PROSITE" id="PS51352"/>
    </source>
</evidence>
<feature type="domain" description="Thioredoxin" evidence="3">
    <location>
        <begin position="4"/>
        <end position="129"/>
    </location>
</feature>
<dbReference type="EMBL" id="DF237395">
    <property type="protein sequence ID" value="GAQ88630.1"/>
    <property type="molecule type" value="Genomic_DNA"/>
</dbReference>
<dbReference type="Gene3D" id="3.40.30.10">
    <property type="entry name" value="Glutaredoxin"/>
    <property type="match status" value="1"/>
</dbReference>
<accession>A0A1Y1ICI7</accession>
<organism evidence="4 5">
    <name type="scientific">Klebsormidium nitens</name>
    <name type="common">Green alga</name>
    <name type="synonym">Ulothrix nitens</name>
    <dbReference type="NCBI Taxonomy" id="105231"/>
    <lineage>
        <taxon>Eukaryota</taxon>
        <taxon>Viridiplantae</taxon>
        <taxon>Streptophyta</taxon>
        <taxon>Klebsormidiophyceae</taxon>
        <taxon>Klebsormidiales</taxon>
        <taxon>Klebsormidiaceae</taxon>
        <taxon>Klebsormidium</taxon>
    </lineage>
</organism>
<dbReference type="PANTHER" id="PTHR47192:SF4">
    <property type="entry name" value="THIOREDOXIN-LIKE 3-2, CHLOROPLASTIC"/>
    <property type="match status" value="1"/>
</dbReference>
<reference evidence="4 5" key="1">
    <citation type="journal article" date="2014" name="Nat. Commun.">
        <title>Klebsormidium flaccidum genome reveals primary factors for plant terrestrial adaptation.</title>
        <authorList>
            <person name="Hori K."/>
            <person name="Maruyama F."/>
            <person name="Fujisawa T."/>
            <person name="Togashi T."/>
            <person name="Yamamoto N."/>
            <person name="Seo M."/>
            <person name="Sato S."/>
            <person name="Yamada T."/>
            <person name="Mori H."/>
            <person name="Tajima N."/>
            <person name="Moriyama T."/>
            <person name="Ikeuchi M."/>
            <person name="Watanabe M."/>
            <person name="Wada H."/>
            <person name="Kobayashi K."/>
            <person name="Saito M."/>
            <person name="Masuda T."/>
            <person name="Sasaki-Sekimoto Y."/>
            <person name="Mashiguchi K."/>
            <person name="Awai K."/>
            <person name="Shimojima M."/>
            <person name="Masuda S."/>
            <person name="Iwai M."/>
            <person name="Nobusawa T."/>
            <person name="Narise T."/>
            <person name="Kondo S."/>
            <person name="Saito H."/>
            <person name="Sato R."/>
            <person name="Murakawa M."/>
            <person name="Ihara Y."/>
            <person name="Oshima-Yamada Y."/>
            <person name="Ohtaka K."/>
            <person name="Satoh M."/>
            <person name="Sonobe K."/>
            <person name="Ishii M."/>
            <person name="Ohtani R."/>
            <person name="Kanamori-Sato M."/>
            <person name="Honoki R."/>
            <person name="Miyazaki D."/>
            <person name="Mochizuki H."/>
            <person name="Umetsu J."/>
            <person name="Higashi K."/>
            <person name="Shibata D."/>
            <person name="Kamiya Y."/>
            <person name="Sato N."/>
            <person name="Nakamura Y."/>
            <person name="Tabata S."/>
            <person name="Ida S."/>
            <person name="Kurokawa K."/>
            <person name="Ohta H."/>
        </authorList>
    </citation>
    <scope>NUCLEOTIDE SEQUENCE [LARGE SCALE GENOMIC DNA]</scope>
    <source>
        <strain evidence="4 5">NIES-2285</strain>
    </source>
</reference>
<proteinExistence type="predicted"/>
<dbReference type="AlphaFoldDB" id="A0A1Y1ICI7"/>
<dbReference type="InterPro" id="IPR013766">
    <property type="entry name" value="Thioredoxin_domain"/>
</dbReference>
<protein>
    <recommendedName>
        <fullName evidence="3">Thioredoxin domain-containing protein</fullName>
    </recommendedName>
</protein>
<name>A0A1Y1ICI7_KLENI</name>
<dbReference type="InterPro" id="IPR044253">
    <property type="entry name" value="WCRKC1/2"/>
</dbReference>